<name>A0ABX2R758_9THEO</name>
<dbReference type="Proteomes" id="UP000604066">
    <property type="component" value="Unassembled WGS sequence"/>
</dbReference>
<keyword evidence="2" id="KW-1185">Reference proteome</keyword>
<dbReference type="EMBL" id="JACCBS010000001">
    <property type="protein sequence ID" value="NYE57001.1"/>
    <property type="molecule type" value="Genomic_DNA"/>
</dbReference>
<comment type="caution">
    <text evidence="1">The sequence shown here is derived from an EMBL/GenBank/DDBJ whole genome shotgun (WGS) entry which is preliminary data.</text>
</comment>
<sequence>MTCLNCAFYLPSAKANQFYCYYLQNSYFKNESWLKHCCFFMPKDHTEDFTLLQYTLLKEREILSKK</sequence>
<proteinExistence type="predicted"/>
<gene>
    <name evidence="1" type="ORF">HDG70_000707</name>
</gene>
<protein>
    <submittedName>
        <fullName evidence="1">Uncharacterized protein</fullName>
    </submittedName>
</protein>
<evidence type="ECO:0000313" key="1">
    <source>
        <dbReference type="EMBL" id="NYE57001.1"/>
    </source>
</evidence>
<reference evidence="1 2" key="1">
    <citation type="submission" date="2020-07" db="EMBL/GenBank/DDBJ databases">
        <title>Genomic Encyclopedia of Type Strains, Phase III (KMG-III): the genomes of soil and plant-associated and newly described type strains.</title>
        <authorList>
            <person name="Whitman W."/>
        </authorList>
    </citation>
    <scope>NUCLEOTIDE SEQUENCE [LARGE SCALE GENOMIC DNA]</scope>
    <source>
        <strain evidence="1 2">DSM 11255</strain>
    </source>
</reference>
<accession>A0ABX2R758</accession>
<organism evidence="1 2">
    <name type="scientific">Carboxydothermus ferrireducens DSM 11255</name>
    <dbReference type="NCBI Taxonomy" id="1119529"/>
    <lineage>
        <taxon>Bacteria</taxon>
        <taxon>Bacillati</taxon>
        <taxon>Bacillota</taxon>
        <taxon>Clostridia</taxon>
        <taxon>Thermoanaerobacterales</taxon>
        <taxon>Thermoanaerobacteraceae</taxon>
        <taxon>Carboxydothermus</taxon>
    </lineage>
</organism>
<evidence type="ECO:0000313" key="2">
    <source>
        <dbReference type="Proteomes" id="UP000604066"/>
    </source>
</evidence>